<dbReference type="SUPFAM" id="SSF56349">
    <property type="entry name" value="DNA breaking-rejoining enzymes"/>
    <property type="match status" value="1"/>
</dbReference>
<dbReference type="PROSITE" id="PS51900">
    <property type="entry name" value="CB"/>
    <property type="match status" value="1"/>
</dbReference>
<dbReference type="InterPro" id="IPR013762">
    <property type="entry name" value="Integrase-like_cat_sf"/>
</dbReference>
<dbReference type="Pfam" id="PF00589">
    <property type="entry name" value="Phage_integrase"/>
    <property type="match status" value="1"/>
</dbReference>
<evidence type="ECO:0000313" key="6">
    <source>
        <dbReference type="EMBL" id="MES1927596.1"/>
    </source>
</evidence>
<gene>
    <name evidence="6" type="ORF">SADO_00030</name>
</gene>
<keyword evidence="3" id="KW-0233">DNA recombination</keyword>
<evidence type="ECO:0000313" key="7">
    <source>
        <dbReference type="Proteomes" id="UP001460888"/>
    </source>
</evidence>
<organism evidence="6 7">
    <name type="scientific">Salinisphaera dokdonensis CL-ES53</name>
    <dbReference type="NCBI Taxonomy" id="1304272"/>
    <lineage>
        <taxon>Bacteria</taxon>
        <taxon>Pseudomonadati</taxon>
        <taxon>Pseudomonadota</taxon>
        <taxon>Gammaproteobacteria</taxon>
        <taxon>Salinisphaerales</taxon>
        <taxon>Salinisphaeraceae</taxon>
        <taxon>Salinisphaera</taxon>
    </lineage>
</organism>
<keyword evidence="7" id="KW-1185">Reference proteome</keyword>
<feature type="domain" description="Core-binding (CB)" evidence="5">
    <location>
        <begin position="20"/>
        <end position="97"/>
    </location>
</feature>
<dbReference type="EMBL" id="APND01000001">
    <property type="protein sequence ID" value="MES1927596.1"/>
    <property type="molecule type" value="Genomic_DNA"/>
</dbReference>
<evidence type="ECO:0000256" key="2">
    <source>
        <dbReference type="ARBA" id="ARBA00023125"/>
    </source>
</evidence>
<evidence type="ECO:0000256" key="1">
    <source>
        <dbReference type="ARBA" id="ARBA00022908"/>
    </source>
</evidence>
<reference evidence="6 7" key="1">
    <citation type="submission" date="2013-03" db="EMBL/GenBank/DDBJ databases">
        <title>Salinisphaera dokdonensis CL-ES53 Genome Sequencing.</title>
        <authorList>
            <person name="Li C."/>
            <person name="Lai Q."/>
            <person name="Shao Z."/>
        </authorList>
    </citation>
    <scope>NUCLEOTIDE SEQUENCE [LARGE SCALE GENOMIC DNA]</scope>
    <source>
        <strain evidence="6 7">CL-ES53</strain>
    </source>
</reference>
<dbReference type="InterPro" id="IPR011010">
    <property type="entry name" value="DNA_brk_join_enz"/>
</dbReference>
<keyword evidence="1" id="KW-0229">DNA integration</keyword>
<keyword evidence="2 4" id="KW-0238">DNA-binding</keyword>
<dbReference type="InterPro" id="IPR010998">
    <property type="entry name" value="Integrase_recombinase_N"/>
</dbReference>
<proteinExistence type="predicted"/>
<accession>A0ABV2AVH7</accession>
<comment type="caution">
    <text evidence="6">The sequence shown here is derived from an EMBL/GenBank/DDBJ whole genome shotgun (WGS) entry which is preliminary data.</text>
</comment>
<evidence type="ECO:0000259" key="5">
    <source>
        <dbReference type="PROSITE" id="PS51900"/>
    </source>
</evidence>
<dbReference type="Gene3D" id="1.10.150.130">
    <property type="match status" value="1"/>
</dbReference>
<protein>
    <submittedName>
        <fullName evidence="6">Integrase</fullName>
    </submittedName>
</protein>
<dbReference type="InterPro" id="IPR044068">
    <property type="entry name" value="CB"/>
</dbReference>
<dbReference type="Gene3D" id="1.10.443.10">
    <property type="entry name" value="Intergrase catalytic core"/>
    <property type="match status" value="1"/>
</dbReference>
<dbReference type="Proteomes" id="UP001460888">
    <property type="component" value="Unassembled WGS sequence"/>
</dbReference>
<dbReference type="InterPro" id="IPR002104">
    <property type="entry name" value="Integrase_catalytic"/>
</dbReference>
<evidence type="ECO:0000256" key="4">
    <source>
        <dbReference type="PROSITE-ProRule" id="PRU01248"/>
    </source>
</evidence>
<sequence length="305" mass="35015">MLLPSNDLVSRVVAPSLLFGKLITLYKENELAHRNLAEKTQTIYNHALRRLDEQFGQRDVTELTVRDLASGVDELTSGGRMRNQYRSLLIELFQYARAEGWREDNPADALRIVKTTRQRARFTWEGFIAVYRAAPPWLRVAMGVALYSLQREGDVLSFEYPRDGVWRFEQEKTGTPLEITIEGGLARAIERSRDGVVSPLVVHRLPEKARPRHMRAKKRTHHTQVLKDQLIRDFAKVRRSSGYYDGVANPPTFHEIRSLGAHLMREAGHDETVIQVLLGHEDVEQTRVYLSDHKRSHVRVAAASF</sequence>
<name>A0ABV2AVH7_9GAMM</name>
<evidence type="ECO:0000256" key="3">
    <source>
        <dbReference type="ARBA" id="ARBA00023172"/>
    </source>
</evidence>